<evidence type="ECO:0000256" key="6">
    <source>
        <dbReference type="ARBA" id="ARBA00022737"/>
    </source>
</evidence>
<organism evidence="19 20">
    <name type="scientific">Camelina sativa</name>
    <name type="common">False flax</name>
    <name type="synonym">Myagrum sativum</name>
    <dbReference type="NCBI Taxonomy" id="90675"/>
    <lineage>
        <taxon>Eukaryota</taxon>
        <taxon>Viridiplantae</taxon>
        <taxon>Streptophyta</taxon>
        <taxon>Embryophyta</taxon>
        <taxon>Tracheophyta</taxon>
        <taxon>Spermatophyta</taxon>
        <taxon>Magnoliopsida</taxon>
        <taxon>eudicotyledons</taxon>
        <taxon>Gunneridae</taxon>
        <taxon>Pentapetalae</taxon>
        <taxon>rosids</taxon>
        <taxon>malvids</taxon>
        <taxon>Brassicales</taxon>
        <taxon>Brassicaceae</taxon>
        <taxon>Camelineae</taxon>
        <taxon>Camelina</taxon>
    </lineage>
</organism>
<sequence length="651" mass="72957">MILKMKLKNLLPVFWNFLFCFPVVSAQPVLSAKLCGKTGFFKPNQQYDKNRGLILSSLASNVSARGGFYNTSVGQGSDRVYAMGMCIQGAEPEVCSNCIELASNEVIEKCPNQTEGLVWPENGILCMVRYSNRSFFRSFEIQPQYLQYNRDDIRSSNITMYNGLWENITSRMIAGATSSSSERKYYAAESVPLTSVQNIYVLMQCTPVISLRDCNICLSQNVRDYQSCCHGKQGVFVFRPSCVFRFELYAFSQAFNLSLPPPPTVNQRKNTTKRGGESISAGLIVAIVVPIVIILSVLGLAYFICRRRKSNQGSNLDITDANSLQFDFKTIEAATDQFSERNIVGQGGFGEVFKAVLNGTEVAIKRLSKASGQGAREFKNEAVLVAKLQHRNLVRLLGFCVEGEEKILVYEFVANKSLDYFLFDPSKHGQLDWTTRYDIIEGIGRGLLYLHQDSRLTIIHRDLKASNILLDSYMNPKIADFGMARIMGMDQTQCDTSRIAGTFGYMAPEYAMHGHFSIKSDVYSFGVIILEIISGKKNNCFCEKEGYAISLIAHAWELWTNGSPLEIVGPAIEESYQHNKVIKCIHIALLCLQKDHADRPEMSTVILMLTSNIITLPAPREPGFFFRSGNNPDSSFLWSVDDASFTHLEPR</sequence>
<dbReference type="InterPro" id="IPR001245">
    <property type="entry name" value="Ser-Thr/Tyr_kinase_cat_dom"/>
</dbReference>
<dbReference type="PANTHER" id="PTHR27002">
    <property type="entry name" value="RECEPTOR-LIKE SERINE/THREONINE-PROTEIN KINASE SD1-8"/>
    <property type="match status" value="1"/>
</dbReference>
<evidence type="ECO:0000256" key="4">
    <source>
        <dbReference type="ARBA" id="ARBA00022692"/>
    </source>
</evidence>
<dbReference type="Pfam" id="PF07714">
    <property type="entry name" value="PK_Tyr_Ser-Thr"/>
    <property type="match status" value="1"/>
</dbReference>
<feature type="domain" description="Gnk2-homologous" evidence="18">
    <location>
        <begin position="29"/>
        <end position="135"/>
    </location>
</feature>
<dbReference type="PROSITE" id="PS51473">
    <property type="entry name" value="GNK2"/>
    <property type="match status" value="2"/>
</dbReference>
<evidence type="ECO:0000256" key="9">
    <source>
        <dbReference type="ARBA" id="ARBA00022840"/>
    </source>
</evidence>
<dbReference type="SMART" id="SM00220">
    <property type="entry name" value="S_TKc"/>
    <property type="match status" value="1"/>
</dbReference>
<keyword evidence="9 14" id="KW-0067">ATP-binding</keyword>
<keyword evidence="5 16" id="KW-0732">Signal</keyword>
<evidence type="ECO:0000256" key="8">
    <source>
        <dbReference type="ARBA" id="ARBA00022777"/>
    </source>
</evidence>
<evidence type="ECO:0000256" key="15">
    <source>
        <dbReference type="SAM" id="Phobius"/>
    </source>
</evidence>
<dbReference type="PROSITE" id="PS50011">
    <property type="entry name" value="PROTEIN_KINASE_DOM"/>
    <property type="match status" value="1"/>
</dbReference>
<feature type="transmembrane region" description="Helical" evidence="15">
    <location>
        <begin position="279"/>
        <end position="305"/>
    </location>
</feature>
<dbReference type="Proteomes" id="UP000694864">
    <property type="component" value="Chromosome 7"/>
</dbReference>
<evidence type="ECO:0000259" key="18">
    <source>
        <dbReference type="PROSITE" id="PS51473"/>
    </source>
</evidence>
<evidence type="ECO:0000256" key="5">
    <source>
        <dbReference type="ARBA" id="ARBA00022729"/>
    </source>
</evidence>
<dbReference type="PROSITE" id="PS00107">
    <property type="entry name" value="PROTEIN_KINASE_ATP"/>
    <property type="match status" value="1"/>
</dbReference>
<dbReference type="CDD" id="cd23509">
    <property type="entry name" value="Gnk2-like"/>
    <property type="match status" value="2"/>
</dbReference>
<comment type="subcellular location">
    <subcellularLocation>
        <location evidence="1">Membrane</location>
        <topology evidence="1">Single-pass membrane protein</topology>
    </subcellularLocation>
</comment>
<keyword evidence="2" id="KW-0723">Serine/threonine-protein kinase</keyword>
<dbReference type="InterPro" id="IPR002902">
    <property type="entry name" value="GNK2"/>
</dbReference>
<feature type="domain" description="Protein kinase" evidence="17">
    <location>
        <begin position="338"/>
        <end position="614"/>
    </location>
</feature>
<feature type="chain" id="PRO_5045349572" evidence="16">
    <location>
        <begin position="27"/>
        <end position="651"/>
    </location>
</feature>
<dbReference type="Gene3D" id="3.30.430.20">
    <property type="entry name" value="Gnk2 domain, C-X8-C-X2-C motif"/>
    <property type="match status" value="2"/>
</dbReference>
<dbReference type="SUPFAM" id="SSF56112">
    <property type="entry name" value="Protein kinase-like (PK-like)"/>
    <property type="match status" value="1"/>
</dbReference>
<feature type="binding site" evidence="14">
    <location>
        <position position="365"/>
    </location>
    <ligand>
        <name>ATP</name>
        <dbReference type="ChEBI" id="CHEBI:30616"/>
    </ligand>
</feature>
<dbReference type="InterPro" id="IPR017441">
    <property type="entry name" value="Protein_kinase_ATP_BS"/>
</dbReference>
<keyword evidence="8" id="KW-0418">Kinase</keyword>
<evidence type="ECO:0000256" key="16">
    <source>
        <dbReference type="SAM" id="SignalP"/>
    </source>
</evidence>
<evidence type="ECO:0000256" key="2">
    <source>
        <dbReference type="ARBA" id="ARBA00022527"/>
    </source>
</evidence>
<keyword evidence="4 15" id="KW-0812">Transmembrane</keyword>
<dbReference type="PROSITE" id="PS00108">
    <property type="entry name" value="PROTEIN_KINASE_ST"/>
    <property type="match status" value="1"/>
</dbReference>
<dbReference type="Gene3D" id="1.10.510.10">
    <property type="entry name" value="Transferase(Phosphotransferase) domain 1"/>
    <property type="match status" value="1"/>
</dbReference>
<dbReference type="InterPro" id="IPR000719">
    <property type="entry name" value="Prot_kinase_dom"/>
</dbReference>
<dbReference type="RefSeq" id="XP_010418084.1">
    <property type="nucleotide sequence ID" value="XM_010419782.2"/>
</dbReference>
<evidence type="ECO:0000313" key="19">
    <source>
        <dbReference type="Proteomes" id="UP000694864"/>
    </source>
</evidence>
<evidence type="ECO:0000256" key="10">
    <source>
        <dbReference type="ARBA" id="ARBA00022989"/>
    </source>
</evidence>
<dbReference type="GeneID" id="104703712"/>
<keyword evidence="10 15" id="KW-1133">Transmembrane helix</keyword>
<dbReference type="Pfam" id="PF01657">
    <property type="entry name" value="Stress-antifung"/>
    <property type="match status" value="2"/>
</dbReference>
<dbReference type="InterPro" id="IPR011009">
    <property type="entry name" value="Kinase-like_dom_sf"/>
</dbReference>
<dbReference type="InterPro" id="IPR038408">
    <property type="entry name" value="GNK2_sf"/>
</dbReference>
<evidence type="ECO:0000256" key="12">
    <source>
        <dbReference type="ARBA" id="ARBA00023170"/>
    </source>
</evidence>
<keyword evidence="19" id="KW-1185">Reference proteome</keyword>
<accession>A0ABM0SYS3</accession>
<evidence type="ECO:0000256" key="3">
    <source>
        <dbReference type="ARBA" id="ARBA00022679"/>
    </source>
</evidence>
<gene>
    <name evidence="20" type="primary">LOC104703712</name>
</gene>
<keyword evidence="3" id="KW-0808">Transferase</keyword>
<feature type="signal peptide" evidence="16">
    <location>
        <begin position="1"/>
        <end position="26"/>
    </location>
</feature>
<evidence type="ECO:0000256" key="11">
    <source>
        <dbReference type="ARBA" id="ARBA00023136"/>
    </source>
</evidence>
<feature type="domain" description="Gnk2-homologous" evidence="18">
    <location>
        <begin position="141"/>
        <end position="251"/>
    </location>
</feature>
<dbReference type="CDD" id="cd14066">
    <property type="entry name" value="STKc_IRAK"/>
    <property type="match status" value="1"/>
</dbReference>
<evidence type="ECO:0000256" key="14">
    <source>
        <dbReference type="PROSITE-ProRule" id="PRU10141"/>
    </source>
</evidence>
<keyword evidence="6" id="KW-0677">Repeat</keyword>
<keyword evidence="11 15" id="KW-0472">Membrane</keyword>
<keyword evidence="12" id="KW-0675">Receptor</keyword>
<dbReference type="InterPro" id="IPR008271">
    <property type="entry name" value="Ser/Thr_kinase_AS"/>
</dbReference>
<evidence type="ECO:0000259" key="17">
    <source>
        <dbReference type="PROSITE" id="PS50011"/>
    </source>
</evidence>
<dbReference type="PANTHER" id="PTHR27002:SF1047">
    <property type="entry name" value="CYSTEINE-RICH RECEPTOR-LIKE PROTEIN KINASE 34"/>
    <property type="match status" value="1"/>
</dbReference>
<evidence type="ECO:0000313" key="20">
    <source>
        <dbReference type="RefSeq" id="XP_010418084.1"/>
    </source>
</evidence>
<evidence type="ECO:0000256" key="1">
    <source>
        <dbReference type="ARBA" id="ARBA00004167"/>
    </source>
</evidence>
<reference evidence="19" key="1">
    <citation type="journal article" date="2014" name="Nat. Commun.">
        <title>The emerging biofuel crop Camelina sativa retains a highly undifferentiated hexaploid genome structure.</title>
        <authorList>
            <person name="Kagale S."/>
            <person name="Koh C."/>
            <person name="Nixon J."/>
            <person name="Bollina V."/>
            <person name="Clarke W.E."/>
            <person name="Tuteja R."/>
            <person name="Spillane C."/>
            <person name="Robinson S.J."/>
            <person name="Links M.G."/>
            <person name="Clarke C."/>
            <person name="Higgins E.E."/>
            <person name="Huebert T."/>
            <person name="Sharpe A.G."/>
            <person name="Parkin I.A."/>
        </authorList>
    </citation>
    <scope>NUCLEOTIDE SEQUENCE [LARGE SCALE GENOMIC DNA]</scope>
    <source>
        <strain evidence="19">cv. DH55</strain>
    </source>
</reference>
<keyword evidence="13" id="KW-0325">Glycoprotein</keyword>
<evidence type="ECO:0000256" key="7">
    <source>
        <dbReference type="ARBA" id="ARBA00022741"/>
    </source>
</evidence>
<reference evidence="20" key="2">
    <citation type="submission" date="2025-08" db="UniProtKB">
        <authorList>
            <consortium name="RefSeq"/>
        </authorList>
    </citation>
    <scope>IDENTIFICATION</scope>
    <source>
        <tissue evidence="20">Leaf</tissue>
    </source>
</reference>
<proteinExistence type="predicted"/>
<dbReference type="Gene3D" id="3.30.200.20">
    <property type="entry name" value="Phosphorylase Kinase, domain 1"/>
    <property type="match status" value="1"/>
</dbReference>
<name>A0ABM0SYS3_CAMSA</name>
<keyword evidence="7 14" id="KW-0547">Nucleotide-binding</keyword>
<protein>
    <submittedName>
        <fullName evidence="20">Cysteine-rich receptor-like protein kinase 14</fullName>
    </submittedName>
</protein>
<evidence type="ECO:0000256" key="13">
    <source>
        <dbReference type="ARBA" id="ARBA00023180"/>
    </source>
</evidence>